<organism evidence="1">
    <name type="scientific">marine metagenome</name>
    <dbReference type="NCBI Taxonomy" id="408172"/>
    <lineage>
        <taxon>unclassified sequences</taxon>
        <taxon>metagenomes</taxon>
        <taxon>ecological metagenomes</taxon>
    </lineage>
</organism>
<protein>
    <submittedName>
        <fullName evidence="1">Uncharacterized protein</fullName>
    </submittedName>
</protein>
<dbReference type="AlphaFoldDB" id="A0A382HPP6"/>
<name>A0A382HPP6_9ZZZZ</name>
<dbReference type="GO" id="GO:0015031">
    <property type="term" value="P:protein transport"/>
    <property type="evidence" value="ECO:0007669"/>
    <property type="project" value="InterPro"/>
</dbReference>
<proteinExistence type="predicted"/>
<dbReference type="Pfam" id="PF02556">
    <property type="entry name" value="SecB"/>
    <property type="match status" value="1"/>
</dbReference>
<dbReference type="GO" id="GO:0051262">
    <property type="term" value="P:protein tetramerization"/>
    <property type="evidence" value="ECO:0007669"/>
    <property type="project" value="InterPro"/>
</dbReference>
<sequence>MIEVNIISKFQETNLEKKKSNFEITYAAIVRIDENVKNEKEMEKIVLSDVPNEIYPRLEDLFISLVNKSGFPEVKIERKVDFEKLYREKFN</sequence>
<dbReference type="InterPro" id="IPR003708">
    <property type="entry name" value="SecB"/>
</dbReference>
<dbReference type="Gene3D" id="3.10.420.10">
    <property type="entry name" value="SecB-like"/>
    <property type="match status" value="1"/>
</dbReference>
<dbReference type="InterPro" id="IPR035958">
    <property type="entry name" value="SecB-like_sf"/>
</dbReference>
<dbReference type="EMBL" id="UINC01062368">
    <property type="protein sequence ID" value="SVB88927.1"/>
    <property type="molecule type" value="Genomic_DNA"/>
</dbReference>
<accession>A0A382HPP6</accession>
<reference evidence="1" key="1">
    <citation type="submission" date="2018-05" db="EMBL/GenBank/DDBJ databases">
        <authorList>
            <person name="Lanie J.A."/>
            <person name="Ng W.-L."/>
            <person name="Kazmierczak K.M."/>
            <person name="Andrzejewski T.M."/>
            <person name="Davidsen T.M."/>
            <person name="Wayne K.J."/>
            <person name="Tettelin H."/>
            <person name="Glass J.I."/>
            <person name="Rusch D."/>
            <person name="Podicherti R."/>
            <person name="Tsui H.-C.T."/>
            <person name="Winkler M.E."/>
        </authorList>
    </citation>
    <scope>NUCLEOTIDE SEQUENCE</scope>
</reference>
<gene>
    <name evidence="1" type="ORF">METZ01_LOCUS241781</name>
</gene>
<dbReference type="SUPFAM" id="SSF54611">
    <property type="entry name" value="SecB-like"/>
    <property type="match status" value="1"/>
</dbReference>
<evidence type="ECO:0000313" key="1">
    <source>
        <dbReference type="EMBL" id="SVB88927.1"/>
    </source>
</evidence>
<dbReference type="GO" id="GO:0051082">
    <property type="term" value="F:unfolded protein binding"/>
    <property type="evidence" value="ECO:0007669"/>
    <property type="project" value="InterPro"/>
</dbReference>